<evidence type="ECO:0000313" key="5">
    <source>
        <dbReference type="EMBL" id="TDL26312.1"/>
    </source>
</evidence>
<dbReference type="InterPro" id="IPR025300">
    <property type="entry name" value="BetaGal_jelly_roll_dom"/>
</dbReference>
<keyword evidence="1" id="KW-0378">Hydrolase</keyword>
<dbReference type="Gene3D" id="2.60.120.260">
    <property type="entry name" value="Galactose-binding domain-like"/>
    <property type="match status" value="1"/>
</dbReference>
<dbReference type="Proteomes" id="UP000294933">
    <property type="component" value="Unassembled WGS sequence"/>
</dbReference>
<feature type="chain" id="PRO_5021494395" description="Beta-galactosidase jelly roll domain-containing protein" evidence="3">
    <location>
        <begin position="16"/>
        <end position="237"/>
    </location>
</feature>
<dbReference type="VEuPathDB" id="FungiDB:BD410DRAFT_578199"/>
<gene>
    <name evidence="5" type="ORF">BD410DRAFT_578199</name>
</gene>
<dbReference type="AlphaFoldDB" id="A0A4Y7QGS5"/>
<dbReference type="EMBL" id="ML170162">
    <property type="protein sequence ID" value="TDL26312.1"/>
    <property type="molecule type" value="Genomic_DNA"/>
</dbReference>
<evidence type="ECO:0000256" key="3">
    <source>
        <dbReference type="SAM" id="SignalP"/>
    </source>
</evidence>
<keyword evidence="3" id="KW-0732">Signal</keyword>
<protein>
    <recommendedName>
        <fullName evidence="4">Beta-galactosidase jelly roll domain-containing protein</fullName>
    </recommendedName>
</protein>
<feature type="domain" description="Beta-galactosidase jelly roll" evidence="4">
    <location>
        <begin position="94"/>
        <end position="201"/>
    </location>
</feature>
<dbReference type="OrthoDB" id="1657402at2759"/>
<dbReference type="SUPFAM" id="SSF49785">
    <property type="entry name" value="Galactose-binding domain-like"/>
    <property type="match status" value="1"/>
</dbReference>
<name>A0A4Y7QGS5_9AGAM</name>
<keyword evidence="6" id="KW-1185">Reference proteome</keyword>
<proteinExistence type="predicted"/>
<evidence type="ECO:0000259" key="4">
    <source>
        <dbReference type="Pfam" id="PF13364"/>
    </source>
</evidence>
<keyword evidence="2" id="KW-0326">Glycosidase</keyword>
<dbReference type="STRING" id="50990.A0A4Y7QGS5"/>
<feature type="signal peptide" evidence="3">
    <location>
        <begin position="1"/>
        <end position="15"/>
    </location>
</feature>
<evidence type="ECO:0000256" key="1">
    <source>
        <dbReference type="ARBA" id="ARBA00022801"/>
    </source>
</evidence>
<evidence type="ECO:0000313" key="6">
    <source>
        <dbReference type="Proteomes" id="UP000294933"/>
    </source>
</evidence>
<organism evidence="5 6">
    <name type="scientific">Rickenella mellea</name>
    <dbReference type="NCBI Taxonomy" id="50990"/>
    <lineage>
        <taxon>Eukaryota</taxon>
        <taxon>Fungi</taxon>
        <taxon>Dikarya</taxon>
        <taxon>Basidiomycota</taxon>
        <taxon>Agaricomycotina</taxon>
        <taxon>Agaricomycetes</taxon>
        <taxon>Hymenochaetales</taxon>
        <taxon>Rickenellaceae</taxon>
        <taxon>Rickenella</taxon>
    </lineage>
</organism>
<dbReference type="InterPro" id="IPR008979">
    <property type="entry name" value="Galactose-bd-like_sf"/>
</dbReference>
<reference evidence="5 6" key="1">
    <citation type="submission" date="2018-06" db="EMBL/GenBank/DDBJ databases">
        <title>A transcriptomic atlas of mushroom development highlights an independent origin of complex multicellularity.</title>
        <authorList>
            <consortium name="DOE Joint Genome Institute"/>
            <person name="Krizsan K."/>
            <person name="Almasi E."/>
            <person name="Merenyi Z."/>
            <person name="Sahu N."/>
            <person name="Viragh M."/>
            <person name="Koszo T."/>
            <person name="Mondo S."/>
            <person name="Kiss B."/>
            <person name="Balint B."/>
            <person name="Kues U."/>
            <person name="Barry K."/>
            <person name="Hegedus J.C."/>
            <person name="Henrissat B."/>
            <person name="Johnson J."/>
            <person name="Lipzen A."/>
            <person name="Ohm R."/>
            <person name="Nagy I."/>
            <person name="Pangilinan J."/>
            <person name="Yan J."/>
            <person name="Xiong Y."/>
            <person name="Grigoriev I.V."/>
            <person name="Hibbett D.S."/>
            <person name="Nagy L.G."/>
        </authorList>
    </citation>
    <scope>NUCLEOTIDE SEQUENCE [LARGE SCALE GENOMIC DNA]</scope>
    <source>
        <strain evidence="5 6">SZMC22713</strain>
    </source>
</reference>
<sequence>MLRDVILVVFRLTHALQVLTKITRAFSTHYVRAAHVFQLRSSSTDSFKNPRGIRGYQLLGGGDFTTWKIAGNLGGESWPDKVRGPMNEGGLWFERVGAHLPGNDASSWTANCTPYTGITAAGIRAYRTSFDLDFPANADVPLSLRFTRTTTSNYRSVFYINGWQFGRFFSNYGPQTVFPIPEGILNHRGTNVLIVTIWSLDAAGAKIAAMDLASSAIIDSSKEIVTPVLSPTFAQLR</sequence>
<dbReference type="Pfam" id="PF13364">
    <property type="entry name" value="BetaGal_ABD2"/>
    <property type="match status" value="1"/>
</dbReference>
<dbReference type="GO" id="GO:0004565">
    <property type="term" value="F:beta-galactosidase activity"/>
    <property type="evidence" value="ECO:0007669"/>
    <property type="project" value="UniProtKB-ARBA"/>
</dbReference>
<accession>A0A4Y7QGS5</accession>
<evidence type="ECO:0000256" key="2">
    <source>
        <dbReference type="ARBA" id="ARBA00023295"/>
    </source>
</evidence>